<dbReference type="RefSeq" id="WP_003125549.1">
    <property type="nucleotide sequence ID" value="NZ_BTSN01000001.1"/>
</dbReference>
<dbReference type="SUPFAM" id="SSF52540">
    <property type="entry name" value="P-loop containing nucleoside triphosphate hydrolases"/>
    <property type="match status" value="1"/>
</dbReference>
<organism evidence="6 11">
    <name type="scientific">Enterococcus gallinarum</name>
    <dbReference type="NCBI Taxonomy" id="1353"/>
    <lineage>
        <taxon>Bacteria</taxon>
        <taxon>Bacillati</taxon>
        <taxon>Bacillota</taxon>
        <taxon>Bacilli</taxon>
        <taxon>Lactobacillales</taxon>
        <taxon>Enterococcaceae</taxon>
        <taxon>Enterococcus</taxon>
    </lineage>
</organism>
<dbReference type="InterPro" id="IPR027417">
    <property type="entry name" value="P-loop_NTPase"/>
</dbReference>
<gene>
    <name evidence="8" type="ORF">EGM181_14250</name>
    <name evidence="7" type="ORF">GTI89_07830</name>
    <name evidence="6" type="ORF">P7E30_03350</name>
    <name evidence="5" type="ORF">QRX88_00705</name>
</gene>
<evidence type="ECO:0000313" key="11">
    <source>
        <dbReference type="Proteomes" id="UP001183682"/>
    </source>
</evidence>
<evidence type="ECO:0000256" key="2">
    <source>
        <dbReference type="ARBA" id="ARBA00022741"/>
    </source>
</evidence>
<evidence type="ECO:0000313" key="5">
    <source>
        <dbReference type="EMBL" id="MDL4934230.1"/>
    </source>
</evidence>
<keyword evidence="2" id="KW-0547">Nucleotide-binding</keyword>
<dbReference type="CDD" id="cd03230">
    <property type="entry name" value="ABC_DR_subfamily_A"/>
    <property type="match status" value="1"/>
</dbReference>
<dbReference type="EMBL" id="JARPZN010000001">
    <property type="protein sequence ID" value="MDT2689244.1"/>
    <property type="molecule type" value="Genomic_DNA"/>
</dbReference>
<dbReference type="Proteomes" id="UP001183682">
    <property type="component" value="Unassembled WGS sequence"/>
</dbReference>
<sequence>MLKIEHLKKQYDNFSLDCSLEVQKGTITGLIGQNGAGKSTTFKAALGLIPFDSGKITLLGKDSKELTPKEKEKLGVVLSDSGFSGYLRIKDIVPILRTMYSEFDEDFFTEQIQRFQLPVDKRLNDFSTGMKAKLKVLVAISHHAKLLLLDEPTAGLDVIARDELLLMLREFMEKDEECAILISSHISSDLETLCDDLYMIHDGRMILHEETDVLLSDYALLKVDPEQYKELDKQFILRYKEESYGYSCLTNQKQFYMENFPKIVIEKGSIDEVIMMMVRGRE</sequence>
<protein>
    <submittedName>
        <fullName evidence="6">ABC transporter ATP-binding protein</fullName>
    </submittedName>
    <submittedName>
        <fullName evidence="7">ATP-binding cassette domain-containing protein</fullName>
    </submittedName>
</protein>
<evidence type="ECO:0000313" key="10">
    <source>
        <dbReference type="Proteomes" id="UP000516696"/>
    </source>
</evidence>
<dbReference type="EMBL" id="WVTI01000005">
    <property type="protein sequence ID" value="MXS25965.1"/>
    <property type="molecule type" value="Genomic_DNA"/>
</dbReference>
<dbReference type="GO" id="GO:0016887">
    <property type="term" value="F:ATP hydrolysis activity"/>
    <property type="evidence" value="ECO:0007669"/>
    <property type="project" value="InterPro"/>
</dbReference>
<dbReference type="InterPro" id="IPR051782">
    <property type="entry name" value="ABC_Transporter_VariousFunc"/>
</dbReference>
<evidence type="ECO:0000313" key="6">
    <source>
        <dbReference type="EMBL" id="MDT2689244.1"/>
    </source>
</evidence>
<evidence type="ECO:0000256" key="3">
    <source>
        <dbReference type="ARBA" id="ARBA00022840"/>
    </source>
</evidence>
<dbReference type="Proteomes" id="UP000516696">
    <property type="component" value="Chromosome"/>
</dbReference>
<dbReference type="Gene3D" id="3.40.50.300">
    <property type="entry name" value="P-loop containing nucleotide triphosphate hydrolases"/>
    <property type="match status" value="1"/>
</dbReference>
<reference evidence="7 9" key="1">
    <citation type="submission" date="2019-04" db="EMBL/GenBank/DDBJ databases">
        <title>Step-wise assembly of the neonatal virome modulated by breast feeding.</title>
        <authorList>
            <person name="Liang G."/>
            <person name="Bushman F."/>
        </authorList>
    </citation>
    <scope>NUCLEOTIDE SEQUENCE [LARGE SCALE GENOMIC DNA]</scope>
    <source>
        <strain evidence="7 9">E3404</strain>
    </source>
</reference>
<evidence type="ECO:0000313" key="12">
    <source>
        <dbReference type="Proteomes" id="UP001241571"/>
    </source>
</evidence>
<dbReference type="EMBL" id="CP050485">
    <property type="protein sequence ID" value="QOG28334.1"/>
    <property type="molecule type" value="Genomic_DNA"/>
</dbReference>
<dbReference type="SMART" id="SM00382">
    <property type="entry name" value="AAA"/>
    <property type="match status" value="1"/>
</dbReference>
<dbReference type="AlphaFoldDB" id="A0A2K3QXN5"/>
<reference evidence="8 10" key="2">
    <citation type="submission" date="2020-03" db="EMBL/GenBank/DDBJ databases">
        <title>Characterization of ganglioside-mimicking enterococci.</title>
        <authorList>
            <person name="Patry R.T."/>
            <person name="Nothaft H."/>
            <person name="Bridger R."/>
            <person name="Shajahan A."/>
            <person name="Huynh S."/>
            <person name="Sanchez S."/>
            <person name="Azadi P."/>
            <person name="Cooper K."/>
            <person name="Miller W.G."/>
            <person name="Parker C.T."/>
            <person name="Wells L."/>
            <person name="Szymanski C.M."/>
        </authorList>
    </citation>
    <scope>NUCLEOTIDE SEQUENCE [LARGE SCALE GENOMIC DNA]</scope>
    <source>
        <strain evidence="8 10">EGM181</strain>
    </source>
</reference>
<feature type="domain" description="ABC transporter" evidence="4">
    <location>
        <begin position="2"/>
        <end position="227"/>
    </location>
</feature>
<dbReference type="PANTHER" id="PTHR42939">
    <property type="entry name" value="ABC TRANSPORTER ATP-BINDING PROTEIN ALBC-RELATED"/>
    <property type="match status" value="1"/>
</dbReference>
<keyword evidence="1" id="KW-0813">Transport</keyword>
<dbReference type="InterPro" id="IPR003593">
    <property type="entry name" value="AAA+_ATPase"/>
</dbReference>
<dbReference type="Proteomes" id="UP001241571">
    <property type="component" value="Unassembled WGS sequence"/>
</dbReference>
<evidence type="ECO:0000313" key="8">
    <source>
        <dbReference type="EMBL" id="QOG28334.1"/>
    </source>
</evidence>
<evidence type="ECO:0000313" key="9">
    <source>
        <dbReference type="Proteomes" id="UP000439965"/>
    </source>
</evidence>
<name>A0A2K3QXN5_ENTGA</name>
<evidence type="ECO:0000256" key="1">
    <source>
        <dbReference type="ARBA" id="ARBA00022448"/>
    </source>
</evidence>
<dbReference type="PROSITE" id="PS50893">
    <property type="entry name" value="ABC_TRANSPORTER_2"/>
    <property type="match status" value="1"/>
</dbReference>
<keyword evidence="3 6" id="KW-0067">ATP-binding</keyword>
<dbReference type="EMBL" id="JASUBT010000001">
    <property type="protein sequence ID" value="MDL4934230.1"/>
    <property type="molecule type" value="Genomic_DNA"/>
</dbReference>
<proteinExistence type="predicted"/>
<evidence type="ECO:0000313" key="7">
    <source>
        <dbReference type="EMBL" id="MXS25965.1"/>
    </source>
</evidence>
<dbReference type="PANTHER" id="PTHR42939:SF3">
    <property type="entry name" value="ABC TRANSPORTER ATP-BINDING COMPONENT"/>
    <property type="match status" value="1"/>
</dbReference>
<dbReference type="Pfam" id="PF00005">
    <property type="entry name" value="ABC_tran"/>
    <property type="match status" value="1"/>
</dbReference>
<dbReference type="GO" id="GO:0005524">
    <property type="term" value="F:ATP binding"/>
    <property type="evidence" value="ECO:0007669"/>
    <property type="project" value="UniProtKB-KW"/>
</dbReference>
<reference evidence="6" key="3">
    <citation type="submission" date="2023-03" db="EMBL/GenBank/DDBJ databases">
        <authorList>
            <person name="Shen W."/>
            <person name="Cai J."/>
        </authorList>
    </citation>
    <scope>NUCLEOTIDE SEQUENCE</scope>
    <source>
        <strain evidence="6">K69-2</strain>
    </source>
</reference>
<dbReference type="GeneID" id="93225123"/>
<reference evidence="5 12" key="4">
    <citation type="submission" date="2023-06" db="EMBL/GenBank/DDBJ databases">
        <title>Acute promotion of culturable opportunistic pathogens and persistent increase of antibiotic resistance following antibiotic exposure in mouse gut microbiota.</title>
        <authorList>
            <person name="Li L."/>
            <person name="Wang B."/>
            <person name="Sun Y."/>
            <person name="Wang M."/>
            <person name="Xu H."/>
        </authorList>
    </citation>
    <scope>NUCLEOTIDE SEQUENCE [LARGE SCALE GENOMIC DNA]</scope>
    <source>
        <strain evidence="5 12">CRI2_2</strain>
    </source>
</reference>
<dbReference type="Proteomes" id="UP000439965">
    <property type="component" value="Unassembled WGS sequence"/>
</dbReference>
<dbReference type="InterPro" id="IPR003439">
    <property type="entry name" value="ABC_transporter-like_ATP-bd"/>
</dbReference>
<evidence type="ECO:0000259" key="4">
    <source>
        <dbReference type="PROSITE" id="PS50893"/>
    </source>
</evidence>
<accession>A0A2K3QXN5</accession>